<accession>A0ABW0EN50</accession>
<dbReference type="PROSITE" id="PS51353">
    <property type="entry name" value="ARSC"/>
    <property type="match status" value="1"/>
</dbReference>
<dbReference type="EMBL" id="JBHSKF010000003">
    <property type="protein sequence ID" value="MFC5287331.1"/>
    <property type="molecule type" value="Genomic_DNA"/>
</dbReference>
<dbReference type="InterPro" id="IPR006660">
    <property type="entry name" value="Arsenate_reductase-like"/>
</dbReference>
<gene>
    <name evidence="2" type="ORF">ACFPM7_09740</name>
</gene>
<dbReference type="PANTHER" id="PTHR30041:SF4">
    <property type="entry name" value="ARSENATE REDUCTASE"/>
    <property type="match status" value="1"/>
</dbReference>
<dbReference type="InterPro" id="IPR036249">
    <property type="entry name" value="Thioredoxin-like_sf"/>
</dbReference>
<proteinExistence type="inferred from homology"/>
<reference evidence="3" key="1">
    <citation type="journal article" date="2019" name="Int. J. Syst. Evol. Microbiol.">
        <title>The Global Catalogue of Microorganisms (GCM) 10K type strain sequencing project: providing services to taxonomists for standard genome sequencing and annotation.</title>
        <authorList>
            <consortium name="The Broad Institute Genomics Platform"/>
            <consortium name="The Broad Institute Genome Sequencing Center for Infectious Disease"/>
            <person name="Wu L."/>
            <person name="Ma J."/>
        </authorList>
    </citation>
    <scope>NUCLEOTIDE SEQUENCE [LARGE SCALE GENOMIC DNA]</scope>
    <source>
        <strain evidence="3">CCUG 59778</strain>
    </source>
</reference>
<dbReference type="Proteomes" id="UP001596157">
    <property type="component" value="Unassembled WGS sequence"/>
</dbReference>
<evidence type="ECO:0000313" key="2">
    <source>
        <dbReference type="EMBL" id="MFC5287331.1"/>
    </source>
</evidence>
<evidence type="ECO:0000313" key="3">
    <source>
        <dbReference type="Proteomes" id="UP001596157"/>
    </source>
</evidence>
<name>A0ABW0EN50_9PSEU</name>
<comment type="similarity">
    <text evidence="1">Belongs to the ArsC family.</text>
</comment>
<protein>
    <submittedName>
        <fullName evidence="2">ArsC/Spx/MgsR family protein</fullName>
    </submittedName>
</protein>
<organism evidence="2 3">
    <name type="scientific">Actinokineospora guangxiensis</name>
    <dbReference type="NCBI Taxonomy" id="1490288"/>
    <lineage>
        <taxon>Bacteria</taxon>
        <taxon>Bacillati</taxon>
        <taxon>Actinomycetota</taxon>
        <taxon>Actinomycetes</taxon>
        <taxon>Pseudonocardiales</taxon>
        <taxon>Pseudonocardiaceae</taxon>
        <taxon>Actinokineospora</taxon>
    </lineage>
</organism>
<dbReference type="Gene3D" id="3.40.30.10">
    <property type="entry name" value="Glutaredoxin"/>
    <property type="match status" value="1"/>
</dbReference>
<comment type="caution">
    <text evidence="2">The sequence shown here is derived from an EMBL/GenBank/DDBJ whole genome shotgun (WGS) entry which is preliminary data.</text>
</comment>
<dbReference type="RefSeq" id="WP_378246140.1">
    <property type="nucleotide sequence ID" value="NZ_JBHSKF010000003.1"/>
</dbReference>
<dbReference type="SUPFAM" id="SSF52833">
    <property type="entry name" value="Thioredoxin-like"/>
    <property type="match status" value="1"/>
</dbReference>
<dbReference type="PANTHER" id="PTHR30041">
    <property type="entry name" value="ARSENATE REDUCTASE"/>
    <property type="match status" value="1"/>
</dbReference>
<keyword evidence="3" id="KW-1185">Reference proteome</keyword>
<dbReference type="Pfam" id="PF03960">
    <property type="entry name" value="ArsC"/>
    <property type="match status" value="1"/>
</dbReference>
<evidence type="ECO:0000256" key="1">
    <source>
        <dbReference type="PROSITE-ProRule" id="PRU01282"/>
    </source>
</evidence>
<sequence length="115" mass="12591">MEIWHNPRCSKSRAAKAALDSAAPGHTVRRYLDQPPTEAELEAVLTSLGLQPWDITRMKEARAKELGLAGFPRERAAWIAVLAANPVLIERPIILTDDGRAVLARSQEAIDQALG</sequence>